<comment type="caution">
    <text evidence="1">The sequence shown here is derived from an EMBL/GenBank/DDBJ whole genome shotgun (WGS) entry which is preliminary data.</text>
</comment>
<proteinExistence type="predicted"/>
<organism evidence="1 2">
    <name type="scientific">Sphingobacterium kitahiroshimense</name>
    <dbReference type="NCBI Taxonomy" id="470446"/>
    <lineage>
        <taxon>Bacteria</taxon>
        <taxon>Pseudomonadati</taxon>
        <taxon>Bacteroidota</taxon>
        <taxon>Sphingobacteriia</taxon>
        <taxon>Sphingobacteriales</taxon>
        <taxon>Sphingobacteriaceae</taxon>
        <taxon>Sphingobacterium</taxon>
    </lineage>
</organism>
<evidence type="ECO:0000313" key="2">
    <source>
        <dbReference type="Proteomes" id="UP001409291"/>
    </source>
</evidence>
<evidence type="ECO:0008006" key="3">
    <source>
        <dbReference type="Google" id="ProtNLM"/>
    </source>
</evidence>
<dbReference type="RefSeq" id="WP_346580397.1">
    <property type="nucleotide sequence ID" value="NZ_JBDJLH010000006.1"/>
</dbReference>
<gene>
    <name evidence="1" type="ORF">ABE541_01185</name>
</gene>
<sequence length="143" mass="16221">MKDLVGIQVMVHPDLTQDPVNKQGHLGTITHIVDDDRAAYVRFKNQAFGLYSTDALLMLIPPELIADKLRSDVIEMNMDVTDVVDILEMYQIHAAGTPEAQQEALDWAMTHDKISKAIIFSVEDWIEFQIDRLDQQQTSGRGR</sequence>
<reference evidence="1 2" key="1">
    <citation type="submission" date="2024-04" db="EMBL/GenBank/DDBJ databases">
        <title>WGS of bacteria from Torrens River.</title>
        <authorList>
            <person name="Wyrsch E.R."/>
            <person name="Drigo B."/>
        </authorList>
    </citation>
    <scope>NUCLEOTIDE SEQUENCE [LARGE SCALE GENOMIC DNA]</scope>
    <source>
        <strain evidence="1 2">TWI391</strain>
    </source>
</reference>
<dbReference type="EMBL" id="JBDJNQ010000001">
    <property type="protein sequence ID" value="MEN5375866.1"/>
    <property type="molecule type" value="Genomic_DNA"/>
</dbReference>
<name>A0ABV0BM89_9SPHI</name>
<dbReference type="Proteomes" id="UP001409291">
    <property type="component" value="Unassembled WGS sequence"/>
</dbReference>
<evidence type="ECO:0000313" key="1">
    <source>
        <dbReference type="EMBL" id="MEN5375866.1"/>
    </source>
</evidence>
<keyword evidence="2" id="KW-1185">Reference proteome</keyword>
<protein>
    <recommendedName>
        <fullName evidence="3">DUF4926 domain-containing protein</fullName>
    </recommendedName>
</protein>
<accession>A0ABV0BM89</accession>